<keyword evidence="1" id="KW-0143">Chaperone</keyword>
<evidence type="ECO:0000256" key="1">
    <source>
        <dbReference type="ARBA" id="ARBA00023186"/>
    </source>
</evidence>
<dbReference type="InterPro" id="IPR009012">
    <property type="entry name" value="GrpE_head"/>
</dbReference>
<evidence type="ECO:0000256" key="2">
    <source>
        <dbReference type="RuleBase" id="RU004478"/>
    </source>
</evidence>
<accession>A0A813L6B3</accession>
<sequence length="225" mass="25016">MDVPLQQTLRCGGTSPHRGSLRTGSHHLAISERRLRPLLRRISMLVLPLLCFSSLPSFLCSPEGEMACRPSLALRRRGFRDFRCRGFDRVAPRAAEDKETMGDLFTKYFRLQEVNQQLEADTKVKVVAELLEVLDDLELGMKQQGQAAQATAAMQSIALKFRRRLETLGFSPVKTDGAKFDPNVHEAAVERASPGVAAGHVCEELRSGWMCEDKVVRPAIVAVAE</sequence>
<dbReference type="Gene3D" id="2.30.22.10">
    <property type="entry name" value="Head domain of nucleotide exchange factor GrpE"/>
    <property type="match status" value="1"/>
</dbReference>
<dbReference type="Pfam" id="PF01025">
    <property type="entry name" value="GrpE"/>
    <property type="match status" value="1"/>
</dbReference>
<dbReference type="PANTHER" id="PTHR21237:SF23">
    <property type="entry name" value="GRPE PROTEIN HOMOLOG, MITOCHONDRIAL"/>
    <property type="match status" value="1"/>
</dbReference>
<organism evidence="3 4">
    <name type="scientific">Polarella glacialis</name>
    <name type="common">Dinoflagellate</name>
    <dbReference type="NCBI Taxonomy" id="89957"/>
    <lineage>
        <taxon>Eukaryota</taxon>
        <taxon>Sar</taxon>
        <taxon>Alveolata</taxon>
        <taxon>Dinophyceae</taxon>
        <taxon>Suessiales</taxon>
        <taxon>Suessiaceae</taxon>
        <taxon>Polarella</taxon>
    </lineage>
</organism>
<dbReference type="GO" id="GO:0051082">
    <property type="term" value="F:unfolded protein binding"/>
    <property type="evidence" value="ECO:0007669"/>
    <property type="project" value="TreeGrafter"/>
</dbReference>
<dbReference type="InterPro" id="IPR000740">
    <property type="entry name" value="GrpE"/>
</dbReference>
<dbReference type="GO" id="GO:0042803">
    <property type="term" value="F:protein homodimerization activity"/>
    <property type="evidence" value="ECO:0007669"/>
    <property type="project" value="InterPro"/>
</dbReference>
<dbReference type="SUPFAM" id="SSF51064">
    <property type="entry name" value="Head domain of nucleotide exchange factor GrpE"/>
    <property type="match status" value="1"/>
</dbReference>
<dbReference type="GO" id="GO:0000774">
    <property type="term" value="F:adenyl-nucleotide exchange factor activity"/>
    <property type="evidence" value="ECO:0007669"/>
    <property type="project" value="InterPro"/>
</dbReference>
<dbReference type="AlphaFoldDB" id="A0A813L6B3"/>
<protein>
    <recommendedName>
        <fullName evidence="5">GrpE protein homolog</fullName>
    </recommendedName>
</protein>
<gene>
    <name evidence="3" type="ORF">PGLA2088_LOCUS38980</name>
</gene>
<evidence type="ECO:0000313" key="3">
    <source>
        <dbReference type="EMBL" id="CAE8716253.1"/>
    </source>
</evidence>
<dbReference type="EMBL" id="CAJNNW010032931">
    <property type="protein sequence ID" value="CAE8716253.1"/>
    <property type="molecule type" value="Genomic_DNA"/>
</dbReference>
<comment type="similarity">
    <text evidence="2">Belongs to the GrpE family.</text>
</comment>
<dbReference type="GO" id="GO:0006457">
    <property type="term" value="P:protein folding"/>
    <property type="evidence" value="ECO:0007669"/>
    <property type="project" value="InterPro"/>
</dbReference>
<comment type="caution">
    <text evidence="3">The sequence shown here is derived from an EMBL/GenBank/DDBJ whole genome shotgun (WGS) entry which is preliminary data.</text>
</comment>
<name>A0A813L6B3_POLGL</name>
<evidence type="ECO:0008006" key="5">
    <source>
        <dbReference type="Google" id="ProtNLM"/>
    </source>
</evidence>
<proteinExistence type="inferred from homology"/>
<dbReference type="GO" id="GO:0051087">
    <property type="term" value="F:protein-folding chaperone binding"/>
    <property type="evidence" value="ECO:0007669"/>
    <property type="project" value="InterPro"/>
</dbReference>
<dbReference type="PANTHER" id="PTHR21237">
    <property type="entry name" value="GRPE PROTEIN"/>
    <property type="match status" value="1"/>
</dbReference>
<dbReference type="PRINTS" id="PR00773">
    <property type="entry name" value="GRPEPROTEIN"/>
</dbReference>
<evidence type="ECO:0000313" key="4">
    <source>
        <dbReference type="Proteomes" id="UP000626109"/>
    </source>
</evidence>
<dbReference type="Proteomes" id="UP000626109">
    <property type="component" value="Unassembled WGS sequence"/>
</dbReference>
<reference evidence="3" key="1">
    <citation type="submission" date="2021-02" db="EMBL/GenBank/DDBJ databases">
        <authorList>
            <person name="Dougan E. K."/>
            <person name="Rhodes N."/>
            <person name="Thang M."/>
            <person name="Chan C."/>
        </authorList>
    </citation>
    <scope>NUCLEOTIDE SEQUENCE</scope>
</reference>